<feature type="domain" description="Activator of Hsp90 ATPase homologue 1/2-like C-terminal" evidence="2">
    <location>
        <begin position="12"/>
        <end position="132"/>
    </location>
</feature>
<keyword evidence="6" id="KW-1185">Reference proteome</keyword>
<name>A0A0K9YYJ6_9BACL</name>
<dbReference type="SUPFAM" id="SSF55961">
    <property type="entry name" value="Bet v1-like"/>
    <property type="match status" value="1"/>
</dbReference>
<dbReference type="CDD" id="cd08901">
    <property type="entry name" value="SRPBCC_CalC_Aha1-like_8"/>
    <property type="match status" value="1"/>
</dbReference>
<evidence type="ECO:0000313" key="3">
    <source>
        <dbReference type="EMBL" id="GED71136.1"/>
    </source>
</evidence>
<dbReference type="EMBL" id="LGIQ01000005">
    <property type="protein sequence ID" value="KNB73798.1"/>
    <property type="molecule type" value="Genomic_DNA"/>
</dbReference>
<evidence type="ECO:0000313" key="5">
    <source>
        <dbReference type="Proteomes" id="UP000036834"/>
    </source>
</evidence>
<evidence type="ECO:0000313" key="6">
    <source>
        <dbReference type="Proteomes" id="UP000319578"/>
    </source>
</evidence>
<evidence type="ECO:0000313" key="4">
    <source>
        <dbReference type="EMBL" id="KNB73798.1"/>
    </source>
</evidence>
<comment type="caution">
    <text evidence="4">The sequence shown here is derived from an EMBL/GenBank/DDBJ whole genome shotgun (WGS) entry which is preliminary data.</text>
</comment>
<dbReference type="Proteomes" id="UP000036834">
    <property type="component" value="Unassembled WGS sequence"/>
</dbReference>
<dbReference type="PATRIC" id="fig|54915.3.peg.6969"/>
<reference evidence="5" key="1">
    <citation type="submission" date="2015-07" db="EMBL/GenBank/DDBJ databases">
        <title>Genome sequencing project for genomic taxonomy and phylogenomics of Bacillus-like bacteria.</title>
        <authorList>
            <person name="Liu B."/>
            <person name="Wang J."/>
            <person name="Zhu Y."/>
            <person name="Liu G."/>
            <person name="Chen Q."/>
            <person name="Chen Z."/>
            <person name="Lan J."/>
            <person name="Che J."/>
            <person name="Ge C."/>
            <person name="Shi H."/>
            <person name="Pan Z."/>
            <person name="Liu X."/>
        </authorList>
    </citation>
    <scope>NUCLEOTIDE SEQUENCE [LARGE SCALE GENOMIC DNA]</scope>
    <source>
        <strain evidence="5">DSM 9887</strain>
    </source>
</reference>
<protein>
    <submittedName>
        <fullName evidence="3">Activator of HSP90 ATPase</fullName>
    </submittedName>
</protein>
<evidence type="ECO:0000256" key="1">
    <source>
        <dbReference type="ARBA" id="ARBA00006817"/>
    </source>
</evidence>
<dbReference type="InterPro" id="IPR013538">
    <property type="entry name" value="ASHA1/2-like_C"/>
</dbReference>
<proteinExistence type="inferred from homology"/>
<evidence type="ECO:0000259" key="2">
    <source>
        <dbReference type="Pfam" id="PF08327"/>
    </source>
</evidence>
<accession>A0A0K9YYJ6</accession>
<reference evidence="4" key="2">
    <citation type="submission" date="2015-07" db="EMBL/GenBank/DDBJ databases">
        <title>MeaNS - Measles Nucleotide Surveillance Program.</title>
        <authorList>
            <person name="Tran T."/>
            <person name="Druce J."/>
        </authorList>
    </citation>
    <scope>NUCLEOTIDE SEQUENCE</scope>
    <source>
        <strain evidence="4">DSM 9887</strain>
    </source>
</reference>
<comment type="similarity">
    <text evidence="1">Belongs to the AHA1 family.</text>
</comment>
<dbReference type="OrthoDB" id="2364866at2"/>
<dbReference type="Proteomes" id="UP000319578">
    <property type="component" value="Unassembled WGS sequence"/>
</dbReference>
<reference evidence="3 6" key="3">
    <citation type="submission" date="2019-06" db="EMBL/GenBank/DDBJ databases">
        <title>Whole genome shotgun sequence of Brevibacillus reuszeri NBRC 15719.</title>
        <authorList>
            <person name="Hosoyama A."/>
            <person name="Uohara A."/>
            <person name="Ohji S."/>
            <person name="Ichikawa N."/>
        </authorList>
    </citation>
    <scope>NUCLEOTIDE SEQUENCE [LARGE SCALE GENOMIC DNA]</scope>
    <source>
        <strain evidence="3 6">NBRC 15719</strain>
    </source>
</reference>
<sequence length="144" mass="16362">MNNVTKFSISRPAHEVFEAFVDPAKIGNFWFSTSSDRWEAGKSITLRYEEYNARVAINVTEVVPNQKIVFVWEGPGEEHVVTITLQEVEQSRTVIEVVETGFSQADLEYVSKLVDNKEGWVFVLSCLKAYLEFGVKQLRAGLVK</sequence>
<dbReference type="Pfam" id="PF08327">
    <property type="entry name" value="AHSA1"/>
    <property type="match status" value="1"/>
</dbReference>
<dbReference type="STRING" id="54915.ADS79_07660"/>
<dbReference type="RefSeq" id="WP_049737809.1">
    <property type="nucleotide sequence ID" value="NZ_BJON01000019.1"/>
</dbReference>
<dbReference type="EMBL" id="BJON01000019">
    <property type="protein sequence ID" value="GED71136.1"/>
    <property type="molecule type" value="Genomic_DNA"/>
</dbReference>
<gene>
    <name evidence="4" type="ORF">ADS79_07660</name>
    <name evidence="3" type="ORF">BRE01_48380</name>
</gene>
<organism evidence="4 5">
    <name type="scientific">Brevibacillus reuszeri</name>
    <dbReference type="NCBI Taxonomy" id="54915"/>
    <lineage>
        <taxon>Bacteria</taxon>
        <taxon>Bacillati</taxon>
        <taxon>Bacillota</taxon>
        <taxon>Bacilli</taxon>
        <taxon>Bacillales</taxon>
        <taxon>Paenibacillaceae</taxon>
        <taxon>Brevibacillus</taxon>
    </lineage>
</organism>
<dbReference type="AlphaFoldDB" id="A0A0K9YYJ6"/>
<dbReference type="Gene3D" id="3.30.530.20">
    <property type="match status" value="1"/>
</dbReference>
<dbReference type="InterPro" id="IPR023393">
    <property type="entry name" value="START-like_dom_sf"/>
</dbReference>